<feature type="region of interest" description="Disordered" evidence="6">
    <location>
        <begin position="1"/>
        <end position="50"/>
    </location>
</feature>
<dbReference type="CDD" id="cd10428">
    <property type="entry name" value="LFG_like"/>
    <property type="match status" value="1"/>
</dbReference>
<proteinExistence type="inferred from homology"/>
<comment type="similarity">
    <text evidence="5">Belongs to the BI1 family.</text>
</comment>
<keyword evidence="4 5" id="KW-0472">Membrane</keyword>
<reference evidence="7" key="1">
    <citation type="journal article" date="2021" name="Sci. Adv.">
        <title>The American lobster genome reveals insights on longevity, neural, and immune adaptations.</title>
        <authorList>
            <person name="Polinski J.M."/>
            <person name="Zimin A.V."/>
            <person name="Clark K.F."/>
            <person name="Kohn A.B."/>
            <person name="Sadowski N."/>
            <person name="Timp W."/>
            <person name="Ptitsyn A."/>
            <person name="Khanna P."/>
            <person name="Romanova D.Y."/>
            <person name="Williams P."/>
            <person name="Greenwood S.J."/>
            <person name="Moroz L.L."/>
            <person name="Walt D.R."/>
            <person name="Bodnar A.G."/>
        </authorList>
    </citation>
    <scope>NUCLEOTIDE SEQUENCE</scope>
    <source>
        <strain evidence="7">GMGI-L3</strain>
    </source>
</reference>
<dbReference type="Proteomes" id="UP000747542">
    <property type="component" value="Unassembled WGS sequence"/>
</dbReference>
<evidence type="ECO:0000256" key="4">
    <source>
        <dbReference type="ARBA" id="ARBA00023136"/>
    </source>
</evidence>
<feature type="transmembrane region" description="Helical" evidence="5">
    <location>
        <begin position="122"/>
        <end position="142"/>
    </location>
</feature>
<feature type="transmembrane region" description="Helical" evidence="5">
    <location>
        <begin position="210"/>
        <end position="229"/>
    </location>
</feature>
<keyword evidence="8" id="KW-1185">Reference proteome</keyword>
<dbReference type="PANTHER" id="PTHR23291">
    <property type="entry name" value="BAX INHIBITOR-RELATED"/>
    <property type="match status" value="1"/>
</dbReference>
<feature type="transmembrane region" description="Helical" evidence="5">
    <location>
        <begin position="267"/>
        <end position="283"/>
    </location>
</feature>
<evidence type="ECO:0000256" key="3">
    <source>
        <dbReference type="ARBA" id="ARBA00022989"/>
    </source>
</evidence>
<organism evidence="7 8">
    <name type="scientific">Homarus americanus</name>
    <name type="common">American lobster</name>
    <dbReference type="NCBI Taxonomy" id="6706"/>
    <lineage>
        <taxon>Eukaryota</taxon>
        <taxon>Metazoa</taxon>
        <taxon>Ecdysozoa</taxon>
        <taxon>Arthropoda</taxon>
        <taxon>Crustacea</taxon>
        <taxon>Multicrustacea</taxon>
        <taxon>Malacostraca</taxon>
        <taxon>Eumalacostraca</taxon>
        <taxon>Eucarida</taxon>
        <taxon>Decapoda</taxon>
        <taxon>Pleocyemata</taxon>
        <taxon>Astacidea</taxon>
        <taxon>Nephropoidea</taxon>
        <taxon>Nephropidae</taxon>
        <taxon>Homarus</taxon>
    </lineage>
</organism>
<name>A0A8J5JDK3_HOMAM</name>
<feature type="transmembrane region" description="Helical" evidence="5">
    <location>
        <begin position="154"/>
        <end position="173"/>
    </location>
</feature>
<feature type="transmembrane region" description="Helical" evidence="5">
    <location>
        <begin position="303"/>
        <end position="324"/>
    </location>
</feature>
<dbReference type="GO" id="GO:0005794">
    <property type="term" value="C:Golgi apparatus"/>
    <property type="evidence" value="ECO:0007669"/>
    <property type="project" value="TreeGrafter"/>
</dbReference>
<comment type="subcellular location">
    <subcellularLocation>
        <location evidence="1">Membrane</location>
        <topology evidence="1">Multi-pass membrane protein</topology>
    </subcellularLocation>
</comment>
<dbReference type="Pfam" id="PF01027">
    <property type="entry name" value="Bax1-I"/>
    <property type="match status" value="1"/>
</dbReference>
<evidence type="ECO:0000256" key="6">
    <source>
        <dbReference type="SAM" id="MobiDB-lite"/>
    </source>
</evidence>
<evidence type="ECO:0000313" key="7">
    <source>
        <dbReference type="EMBL" id="KAG7154623.1"/>
    </source>
</evidence>
<sequence length="327" mass="35817">MSAPYPVDPNKSSGGLAGWTMPNAPPPNTGYPTQPGYAAPPNYSSQPATAFPPYPPPPYSTQPGFAGQPGAYAQPVYDASGGGFPIQDGNRGDAVPKEEVLPDQFGGSFSDKAIRHAFIRKVYLILMVQLLITLCIVSLFTFHAGVRTFVQKHMWVYFVSYAVFLVTYLSLVCCSGIRRRWPGNFIVLGLFTLALSYMAGTIASTFDTKIVFMTVGITCVICFLITLFATQTKYDFTGCGIYLFVATMVMFLFGIIAIFTYNKILDTVYAGGIALLFSMYLVFDTQMIVGGRKHEMSPEEHIFGALVLYLDVINIFIALLSLFGGRD</sequence>
<keyword evidence="3 5" id="KW-1133">Transmembrane helix</keyword>
<evidence type="ECO:0000256" key="5">
    <source>
        <dbReference type="RuleBase" id="RU004379"/>
    </source>
</evidence>
<dbReference type="GO" id="GO:0005783">
    <property type="term" value="C:endoplasmic reticulum"/>
    <property type="evidence" value="ECO:0007669"/>
    <property type="project" value="TreeGrafter"/>
</dbReference>
<evidence type="ECO:0000256" key="1">
    <source>
        <dbReference type="ARBA" id="ARBA00004141"/>
    </source>
</evidence>
<dbReference type="GO" id="GO:0016020">
    <property type="term" value="C:membrane"/>
    <property type="evidence" value="ECO:0007669"/>
    <property type="project" value="UniProtKB-SubCell"/>
</dbReference>
<accession>A0A8J5JDK3</accession>
<evidence type="ECO:0000256" key="2">
    <source>
        <dbReference type="ARBA" id="ARBA00022692"/>
    </source>
</evidence>
<dbReference type="GO" id="GO:2001234">
    <property type="term" value="P:negative regulation of apoptotic signaling pathway"/>
    <property type="evidence" value="ECO:0007669"/>
    <property type="project" value="TreeGrafter"/>
</dbReference>
<comment type="caution">
    <text evidence="7">The sequence shown here is derived from an EMBL/GenBank/DDBJ whole genome shotgun (WGS) entry which is preliminary data.</text>
</comment>
<keyword evidence="2 5" id="KW-0812">Transmembrane</keyword>
<gene>
    <name evidence="7" type="primary">Lfg1-L3</name>
    <name evidence="7" type="ORF">Hamer_G014972</name>
</gene>
<protein>
    <submittedName>
        <fullName evidence="7">Lifeguard 1-like 3</fullName>
    </submittedName>
</protein>
<feature type="transmembrane region" description="Helical" evidence="5">
    <location>
        <begin position="241"/>
        <end position="261"/>
    </location>
</feature>
<evidence type="ECO:0000313" key="8">
    <source>
        <dbReference type="Proteomes" id="UP000747542"/>
    </source>
</evidence>
<feature type="transmembrane region" description="Helical" evidence="5">
    <location>
        <begin position="185"/>
        <end position="204"/>
    </location>
</feature>
<dbReference type="InterPro" id="IPR006214">
    <property type="entry name" value="Bax_inhibitor_1-related"/>
</dbReference>
<dbReference type="PANTHER" id="PTHR23291:SF127">
    <property type="entry name" value="PROTEIN LIFEGUARD 1-LIKE"/>
    <property type="match status" value="1"/>
</dbReference>
<dbReference type="EMBL" id="JAHLQT010044109">
    <property type="protein sequence ID" value="KAG7154623.1"/>
    <property type="molecule type" value="Genomic_DNA"/>
</dbReference>
<dbReference type="AlphaFoldDB" id="A0A8J5JDK3"/>